<evidence type="ECO:0000313" key="6">
    <source>
        <dbReference type="Ensembl" id="ENSCCRP00000008817.2"/>
    </source>
</evidence>
<evidence type="ECO:0000256" key="2">
    <source>
        <dbReference type="PROSITE-ProRule" id="PRU00108"/>
    </source>
</evidence>
<dbReference type="InterPro" id="IPR009057">
    <property type="entry name" value="Homeodomain-like_sf"/>
</dbReference>
<feature type="domain" description="Homeobox" evidence="5">
    <location>
        <begin position="147"/>
        <end position="207"/>
    </location>
</feature>
<keyword evidence="2 3" id="KW-0539">Nucleus</keyword>
<dbReference type="SMART" id="SM00389">
    <property type="entry name" value="HOX"/>
    <property type="match status" value="1"/>
</dbReference>
<dbReference type="GeneTree" id="ENSGT00940000165215"/>
<evidence type="ECO:0000256" key="1">
    <source>
        <dbReference type="ARBA" id="ARBA00004123"/>
    </source>
</evidence>
<keyword evidence="7" id="KW-1185">Reference proteome</keyword>
<dbReference type="PANTHER" id="PTHR24333:SF5">
    <property type="entry name" value="VENT HOMEOBOX"/>
    <property type="match status" value="1"/>
</dbReference>
<dbReference type="GO" id="GO:0003677">
    <property type="term" value="F:DNA binding"/>
    <property type="evidence" value="ECO:0007669"/>
    <property type="project" value="UniProtKB-UniRule"/>
</dbReference>
<dbReference type="Ensembl" id="ENSCCRT00000009652.2">
    <property type="protein sequence ID" value="ENSCCRP00000008817.2"/>
    <property type="gene ID" value="ENSCCRG00000005196.2"/>
</dbReference>
<organism evidence="6 7">
    <name type="scientific">Cyprinus carpio carpio</name>
    <dbReference type="NCBI Taxonomy" id="630221"/>
    <lineage>
        <taxon>Eukaryota</taxon>
        <taxon>Metazoa</taxon>
        <taxon>Chordata</taxon>
        <taxon>Craniata</taxon>
        <taxon>Vertebrata</taxon>
        <taxon>Euteleostomi</taxon>
        <taxon>Actinopterygii</taxon>
        <taxon>Neopterygii</taxon>
        <taxon>Teleostei</taxon>
        <taxon>Ostariophysi</taxon>
        <taxon>Cypriniformes</taxon>
        <taxon>Cyprinidae</taxon>
        <taxon>Cyprininae</taxon>
        <taxon>Cyprinus</taxon>
    </lineage>
</organism>
<accession>A0A8C0YEQ6</accession>
<dbReference type="InterPro" id="IPR001356">
    <property type="entry name" value="HD"/>
</dbReference>
<evidence type="ECO:0000259" key="5">
    <source>
        <dbReference type="PROSITE" id="PS50071"/>
    </source>
</evidence>
<dbReference type="AlphaFoldDB" id="A0A8C0YEQ6"/>
<dbReference type="Proteomes" id="UP001108240">
    <property type="component" value="Unplaced"/>
</dbReference>
<evidence type="ECO:0000313" key="7">
    <source>
        <dbReference type="Proteomes" id="UP001108240"/>
    </source>
</evidence>
<dbReference type="PROSITE" id="PS50071">
    <property type="entry name" value="HOMEOBOX_2"/>
    <property type="match status" value="1"/>
</dbReference>
<keyword evidence="2 3" id="KW-0371">Homeobox</keyword>
<sequence length="266" mass="30621">MRDGPLYMQAASGGLANSLGLYSDRFTSSDAQTAIMVKKFSVDWLAQSFHDLEALEPEKKTHRPHVPCVVQPRPPTSYDKVYLQPKPKVTKVEQKPETIKENEVTTPRHCSSPIFSENSGYSSGYESEAAASECASVGDGHETEKDAAGRRIRTKFTPEQIDKLEKIFSKHKYLDAGERVKTALKLNLSETQVRTWFQNRRMKLKREVQDMRADYLLPQMVLPVQYQCYDRQRLPFPPHGALMHQMMTHHPLAPHHHLMMQRPHYY</sequence>
<dbReference type="SUPFAM" id="SSF46689">
    <property type="entry name" value="Homeodomain-like"/>
    <property type="match status" value="1"/>
</dbReference>
<dbReference type="Gene3D" id="1.10.10.60">
    <property type="entry name" value="Homeodomain-like"/>
    <property type="match status" value="1"/>
</dbReference>
<dbReference type="PANTHER" id="PTHR24333">
    <property type="entry name" value="HOMEO BOX HB9 LIKE A-RELATED"/>
    <property type="match status" value="1"/>
</dbReference>
<feature type="compositionally biased region" description="Polar residues" evidence="4">
    <location>
        <begin position="104"/>
        <end position="115"/>
    </location>
</feature>
<feature type="compositionally biased region" description="Basic and acidic residues" evidence="4">
    <location>
        <begin position="90"/>
        <end position="103"/>
    </location>
</feature>
<proteinExistence type="predicted"/>
<protein>
    <submittedName>
        <fullName evidence="6">Ventral homeobox</fullName>
    </submittedName>
</protein>
<dbReference type="CDD" id="cd00086">
    <property type="entry name" value="homeodomain"/>
    <property type="match status" value="1"/>
</dbReference>
<feature type="DNA-binding region" description="Homeobox" evidence="2">
    <location>
        <begin position="149"/>
        <end position="208"/>
    </location>
</feature>
<dbReference type="OMA" id="FTIDWIL"/>
<dbReference type="Pfam" id="PF00046">
    <property type="entry name" value="Homeodomain"/>
    <property type="match status" value="1"/>
</dbReference>
<dbReference type="GO" id="GO:0005634">
    <property type="term" value="C:nucleus"/>
    <property type="evidence" value="ECO:0007669"/>
    <property type="project" value="UniProtKB-SubCell"/>
</dbReference>
<evidence type="ECO:0000256" key="3">
    <source>
        <dbReference type="RuleBase" id="RU000682"/>
    </source>
</evidence>
<dbReference type="InterPro" id="IPR050848">
    <property type="entry name" value="Homeobox_TF"/>
</dbReference>
<feature type="region of interest" description="Disordered" evidence="4">
    <location>
        <begin position="89"/>
        <end position="115"/>
    </location>
</feature>
<comment type="subcellular location">
    <subcellularLocation>
        <location evidence="1 2 3">Nucleus</location>
    </subcellularLocation>
</comment>
<keyword evidence="2 3" id="KW-0238">DNA-binding</keyword>
<reference evidence="6" key="2">
    <citation type="submission" date="2025-09" db="UniProtKB">
        <authorList>
            <consortium name="Ensembl"/>
        </authorList>
    </citation>
    <scope>IDENTIFICATION</scope>
</reference>
<reference evidence="6" key="1">
    <citation type="submission" date="2025-08" db="UniProtKB">
        <authorList>
            <consortium name="Ensembl"/>
        </authorList>
    </citation>
    <scope>IDENTIFICATION</scope>
</reference>
<evidence type="ECO:0000256" key="4">
    <source>
        <dbReference type="SAM" id="MobiDB-lite"/>
    </source>
</evidence>
<name>A0A8C0YEQ6_CYPCA</name>